<gene>
    <name evidence="2" type="ORF">OLEAN_C35500</name>
</gene>
<dbReference type="STRING" id="698738.OLEAN_C35500"/>
<evidence type="ECO:0000256" key="1">
    <source>
        <dbReference type="SAM" id="SignalP"/>
    </source>
</evidence>
<dbReference type="SUPFAM" id="SSF56935">
    <property type="entry name" value="Porins"/>
    <property type="match status" value="1"/>
</dbReference>
<accession>R4YR84</accession>
<evidence type="ECO:0000313" key="3">
    <source>
        <dbReference type="Proteomes" id="UP000032749"/>
    </source>
</evidence>
<keyword evidence="3" id="KW-1185">Reference proteome</keyword>
<reference evidence="2 3" key="1">
    <citation type="journal article" date="2013" name="Nat. Commun.">
        <title>Genome sequence and functional genomic analysis of the oil-degrading bacterium Oleispira antarctica.</title>
        <authorList>
            <person name="Kube M."/>
            <person name="Chernikova T.N."/>
            <person name="Al-Ramahi Y."/>
            <person name="Beloqui A."/>
            <person name="Lopez-Cortez N."/>
            <person name="Guazzaroni M.E."/>
            <person name="Heipieper H.J."/>
            <person name="Klages S."/>
            <person name="Kotsyurbenko O.R."/>
            <person name="Langer I."/>
            <person name="Nechitaylo T.Y."/>
            <person name="Lunsdorf H."/>
            <person name="Fernandez M."/>
            <person name="Juarez S."/>
            <person name="Ciordia S."/>
            <person name="Singer A."/>
            <person name="Kagan O."/>
            <person name="Egorova O."/>
            <person name="Petit P.A."/>
            <person name="Stogios P."/>
            <person name="Kim Y."/>
            <person name="Tchigvintsev A."/>
            <person name="Flick R."/>
            <person name="Denaro R."/>
            <person name="Genovese M."/>
            <person name="Albar J.P."/>
            <person name="Reva O.N."/>
            <person name="Martinez-Gomariz M."/>
            <person name="Tran H."/>
            <person name="Ferrer M."/>
            <person name="Savchenko A."/>
            <person name="Yakunin A.F."/>
            <person name="Yakimov M.M."/>
            <person name="Golyshina O.V."/>
            <person name="Reinhardt R."/>
            <person name="Golyshin P.N."/>
        </authorList>
    </citation>
    <scope>NUCLEOTIDE SEQUENCE [LARGE SCALE GENOMIC DNA]</scope>
</reference>
<keyword evidence="1" id="KW-0732">Signal</keyword>
<dbReference type="PATRIC" id="fig|698738.3.peg.3696"/>
<organism evidence="2 3">
    <name type="scientific">Oleispira antarctica RB-8</name>
    <dbReference type="NCBI Taxonomy" id="698738"/>
    <lineage>
        <taxon>Bacteria</taxon>
        <taxon>Pseudomonadati</taxon>
        <taxon>Pseudomonadota</taxon>
        <taxon>Gammaproteobacteria</taxon>
        <taxon>Oceanospirillales</taxon>
        <taxon>Oceanospirillaceae</taxon>
        <taxon>Oleispira</taxon>
    </lineage>
</organism>
<feature type="chain" id="PRO_5004374315" description="Porin domain-containing protein" evidence="1">
    <location>
        <begin position="21"/>
        <end position="380"/>
    </location>
</feature>
<protein>
    <recommendedName>
        <fullName evidence="4">Porin domain-containing protein</fullName>
    </recommendedName>
</protein>
<dbReference type="EMBL" id="FO203512">
    <property type="protein sequence ID" value="CCK77726.1"/>
    <property type="molecule type" value="Genomic_DNA"/>
</dbReference>
<sequence>MKKSLLALAIAASATAPAYASTAISGGIWLNHQNVLEEDDFNDADQRDQATLGDVNSEALILYIDHQQEGTDWELSAEWRTGPGSFSDGAHNSTGDYSGFHKLWVGYNFSETRKVVIGKSQVPFGWATINFWPGDMALGGYGDQMDVGVKFSDKIDNINYDLAWYISDDFGETSTDTMDDNNHWGGGADTASLYRKVNTAVLNLGYDLSTSQTVGVSYQQGELQETTSVNVGSDDTRDPADDSTFGGHNAWDVWYTGTYGNLGVMAQVMGTQRDGLDNVGALAEEVKTMRQALTVSYATGPFNYYVEYTGASTDTKGNKASDMVAFAPGVSYNYGPGWIYAEYLTQTNYIDSNGDIGDNGDVANTDYKFSAMYLTIDYYF</sequence>
<dbReference type="KEGG" id="oai:OLEAN_C35500"/>
<name>R4YR84_OLEAN</name>
<dbReference type="Proteomes" id="UP000032749">
    <property type="component" value="Chromosome"/>
</dbReference>
<evidence type="ECO:0008006" key="4">
    <source>
        <dbReference type="Google" id="ProtNLM"/>
    </source>
</evidence>
<feature type="signal peptide" evidence="1">
    <location>
        <begin position="1"/>
        <end position="20"/>
    </location>
</feature>
<proteinExistence type="predicted"/>
<dbReference type="OrthoDB" id="6073230at2"/>
<dbReference type="HOGENOM" id="CLU_728892_0_0_6"/>
<evidence type="ECO:0000313" key="2">
    <source>
        <dbReference type="EMBL" id="CCK77726.1"/>
    </source>
</evidence>
<dbReference type="AlphaFoldDB" id="R4YR84"/>